<organism evidence="1 2">
    <name type="scientific">Candidatus Faecousia excrementigallinarum</name>
    <dbReference type="NCBI Taxonomy" id="2840806"/>
    <lineage>
        <taxon>Bacteria</taxon>
        <taxon>Bacillati</taxon>
        <taxon>Bacillota</taxon>
        <taxon>Clostridia</taxon>
        <taxon>Eubacteriales</taxon>
        <taxon>Oscillospiraceae</taxon>
        <taxon>Faecousia</taxon>
    </lineage>
</organism>
<evidence type="ECO:0000313" key="2">
    <source>
        <dbReference type="Proteomes" id="UP000886796"/>
    </source>
</evidence>
<reference evidence="1" key="2">
    <citation type="journal article" date="2021" name="PeerJ">
        <title>Extensive microbial diversity within the chicken gut microbiome revealed by metagenomics and culture.</title>
        <authorList>
            <person name="Gilroy R."/>
            <person name="Ravi A."/>
            <person name="Getino M."/>
            <person name="Pursley I."/>
            <person name="Horton D.L."/>
            <person name="Alikhan N.F."/>
            <person name="Baker D."/>
            <person name="Gharbi K."/>
            <person name="Hall N."/>
            <person name="Watson M."/>
            <person name="Adriaenssens E.M."/>
            <person name="Foster-Nyarko E."/>
            <person name="Jarju S."/>
            <person name="Secka A."/>
            <person name="Antonio M."/>
            <person name="Oren A."/>
            <person name="Chaudhuri R.R."/>
            <person name="La Ragione R."/>
            <person name="Hildebrand F."/>
            <person name="Pallen M.J."/>
        </authorList>
    </citation>
    <scope>NUCLEOTIDE SEQUENCE</scope>
    <source>
        <strain evidence="1">13361</strain>
    </source>
</reference>
<dbReference type="EMBL" id="DVFK01000115">
    <property type="protein sequence ID" value="HIQ68572.1"/>
    <property type="molecule type" value="Genomic_DNA"/>
</dbReference>
<reference evidence="1" key="1">
    <citation type="submission" date="2020-10" db="EMBL/GenBank/DDBJ databases">
        <authorList>
            <person name="Gilroy R."/>
        </authorList>
    </citation>
    <scope>NUCLEOTIDE SEQUENCE</scope>
    <source>
        <strain evidence="1">13361</strain>
    </source>
</reference>
<gene>
    <name evidence="1" type="ORF">IAB74_08710</name>
</gene>
<comment type="caution">
    <text evidence="1">The sequence shown here is derived from an EMBL/GenBank/DDBJ whole genome shotgun (WGS) entry which is preliminary data.</text>
</comment>
<dbReference type="AlphaFoldDB" id="A0A9D1CMQ7"/>
<accession>A0A9D1CMQ7</accession>
<protein>
    <submittedName>
        <fullName evidence="1">Uncharacterized protein</fullName>
    </submittedName>
</protein>
<proteinExistence type="predicted"/>
<dbReference type="Proteomes" id="UP000886796">
    <property type="component" value="Unassembled WGS sequence"/>
</dbReference>
<sequence length="167" mass="19125">MKHQKNWWIFTGVVALLLIGVAWACLTFGPVNRVLSSKEAKAYQVYDITLPQGESSAFAYILSQCTETNEQSQIEEMVFRTYTPKDTLNAAFPRCREILKVELLETEGIRSLNLRYEGTEGEEVDLTYGEDGSLALRVVYFPQRDTLVEYLAESGQTRIQRPFRNRS</sequence>
<evidence type="ECO:0000313" key="1">
    <source>
        <dbReference type="EMBL" id="HIQ68572.1"/>
    </source>
</evidence>
<name>A0A9D1CMQ7_9FIRM</name>